<comment type="similarity">
    <text evidence="1">Belongs to the DEFL family.</text>
</comment>
<evidence type="ECO:0000256" key="3">
    <source>
        <dbReference type="ARBA" id="ARBA00022577"/>
    </source>
</evidence>
<dbReference type="InterPro" id="IPR010851">
    <property type="entry name" value="DEFL"/>
</dbReference>
<protein>
    <submittedName>
        <fullName evidence="7">Defensin-like protein</fullName>
    </submittedName>
</protein>
<keyword evidence="4" id="KW-0611">Plant defense</keyword>
<dbReference type="InParanoid" id="A0A2R6PE78"/>
<reference evidence="8" key="2">
    <citation type="journal article" date="2018" name="BMC Genomics">
        <title>A manually annotated Actinidia chinensis var. chinensis (kiwifruit) genome highlights the challenges associated with draft genomes and gene prediction in plants.</title>
        <authorList>
            <person name="Pilkington S.M."/>
            <person name="Crowhurst R."/>
            <person name="Hilario E."/>
            <person name="Nardozza S."/>
            <person name="Fraser L."/>
            <person name="Peng Y."/>
            <person name="Gunaseelan K."/>
            <person name="Simpson R."/>
            <person name="Tahir J."/>
            <person name="Deroles S.C."/>
            <person name="Templeton K."/>
            <person name="Luo Z."/>
            <person name="Davy M."/>
            <person name="Cheng C."/>
            <person name="McNeilage M."/>
            <person name="Scaglione D."/>
            <person name="Liu Y."/>
            <person name="Zhang Q."/>
            <person name="Datson P."/>
            <person name="De Silva N."/>
            <person name="Gardiner S.E."/>
            <person name="Bassett H."/>
            <person name="Chagne D."/>
            <person name="McCallum J."/>
            <person name="Dzierzon H."/>
            <person name="Deng C."/>
            <person name="Wang Y.Y."/>
            <person name="Barron L."/>
            <person name="Manako K."/>
            <person name="Bowen J."/>
            <person name="Foster T.M."/>
            <person name="Erridge Z.A."/>
            <person name="Tiffin H."/>
            <person name="Waite C.N."/>
            <person name="Davies K.M."/>
            <person name="Grierson E.P."/>
            <person name="Laing W.A."/>
            <person name="Kirk R."/>
            <person name="Chen X."/>
            <person name="Wood M."/>
            <person name="Montefiori M."/>
            <person name="Brummell D.A."/>
            <person name="Schwinn K.E."/>
            <person name="Catanach A."/>
            <person name="Fullerton C."/>
            <person name="Li D."/>
            <person name="Meiyalaghan S."/>
            <person name="Nieuwenhuizen N."/>
            <person name="Read N."/>
            <person name="Prakash R."/>
            <person name="Hunter D."/>
            <person name="Zhang H."/>
            <person name="McKenzie M."/>
            <person name="Knabel M."/>
            <person name="Harris A."/>
            <person name="Allan A.C."/>
            <person name="Gleave A."/>
            <person name="Chen A."/>
            <person name="Janssen B.J."/>
            <person name="Plunkett B."/>
            <person name="Ampomah-Dwamena C."/>
            <person name="Voogd C."/>
            <person name="Leif D."/>
            <person name="Lafferty D."/>
            <person name="Souleyre E.J.F."/>
            <person name="Varkonyi-Gasic E."/>
            <person name="Gambi F."/>
            <person name="Hanley J."/>
            <person name="Yao J.L."/>
            <person name="Cheung J."/>
            <person name="David K.M."/>
            <person name="Warren B."/>
            <person name="Marsh K."/>
            <person name="Snowden K.C."/>
            <person name="Lin-Wang K."/>
            <person name="Brian L."/>
            <person name="Martinez-Sanchez M."/>
            <person name="Wang M."/>
            <person name="Ileperuma N."/>
            <person name="Macnee N."/>
            <person name="Campin R."/>
            <person name="McAtee P."/>
            <person name="Drummond R.S.M."/>
            <person name="Espley R.V."/>
            <person name="Ireland H.S."/>
            <person name="Wu R."/>
            <person name="Atkinson R.G."/>
            <person name="Karunairetnam S."/>
            <person name="Bulley S."/>
            <person name="Chunkath S."/>
            <person name="Hanley Z."/>
            <person name="Storey R."/>
            <person name="Thrimawithana A.H."/>
            <person name="Thomson S."/>
            <person name="David C."/>
            <person name="Testolin R."/>
            <person name="Huang H."/>
            <person name="Hellens R.P."/>
            <person name="Schaffer R.J."/>
        </authorList>
    </citation>
    <scope>NUCLEOTIDE SEQUENCE [LARGE SCALE GENOMIC DNA]</scope>
    <source>
        <strain evidence="8">cv. Red5</strain>
    </source>
</reference>
<evidence type="ECO:0000313" key="7">
    <source>
        <dbReference type="EMBL" id="PSR89711.1"/>
    </source>
</evidence>
<organism evidence="7 8">
    <name type="scientific">Actinidia chinensis var. chinensis</name>
    <name type="common">Chinese soft-hair kiwi</name>
    <dbReference type="NCBI Taxonomy" id="1590841"/>
    <lineage>
        <taxon>Eukaryota</taxon>
        <taxon>Viridiplantae</taxon>
        <taxon>Streptophyta</taxon>
        <taxon>Embryophyta</taxon>
        <taxon>Tracheophyta</taxon>
        <taxon>Spermatophyta</taxon>
        <taxon>Magnoliopsida</taxon>
        <taxon>eudicotyledons</taxon>
        <taxon>Gunneridae</taxon>
        <taxon>Pentapetalae</taxon>
        <taxon>asterids</taxon>
        <taxon>Ericales</taxon>
        <taxon>Actinidiaceae</taxon>
        <taxon>Actinidia</taxon>
    </lineage>
</organism>
<keyword evidence="8" id="KW-1185">Reference proteome</keyword>
<keyword evidence="6" id="KW-0732">Signal</keyword>
<keyword evidence="3" id="KW-0295">Fungicide</keyword>
<dbReference type="EMBL" id="NKQK01000026">
    <property type="protein sequence ID" value="PSR89711.1"/>
    <property type="molecule type" value="Genomic_DNA"/>
</dbReference>
<proteinExistence type="inferred from homology"/>
<dbReference type="Gramene" id="PSR89711">
    <property type="protein sequence ID" value="PSR89711"/>
    <property type="gene ID" value="CEY00_Acc29917"/>
</dbReference>
<dbReference type="AlphaFoldDB" id="A0A2R6PE78"/>
<gene>
    <name evidence="7" type="ORF">CEY00_Acc29917</name>
</gene>
<reference evidence="7 8" key="1">
    <citation type="submission" date="2017-07" db="EMBL/GenBank/DDBJ databases">
        <title>An improved, manually edited Actinidia chinensis var. chinensis (kiwifruit) genome highlights the challenges associated with draft genomes and gene prediction in plants.</title>
        <authorList>
            <person name="Pilkington S."/>
            <person name="Crowhurst R."/>
            <person name="Hilario E."/>
            <person name="Nardozza S."/>
            <person name="Fraser L."/>
            <person name="Peng Y."/>
            <person name="Gunaseelan K."/>
            <person name="Simpson R."/>
            <person name="Tahir J."/>
            <person name="Deroles S."/>
            <person name="Templeton K."/>
            <person name="Luo Z."/>
            <person name="Davy M."/>
            <person name="Cheng C."/>
            <person name="Mcneilage M."/>
            <person name="Scaglione D."/>
            <person name="Liu Y."/>
            <person name="Zhang Q."/>
            <person name="Datson P."/>
            <person name="De Silva N."/>
            <person name="Gardiner S."/>
            <person name="Bassett H."/>
            <person name="Chagne D."/>
            <person name="Mccallum J."/>
            <person name="Dzierzon H."/>
            <person name="Deng C."/>
            <person name="Wang Y.-Y."/>
            <person name="Barron N."/>
            <person name="Manako K."/>
            <person name="Bowen J."/>
            <person name="Foster T."/>
            <person name="Erridge Z."/>
            <person name="Tiffin H."/>
            <person name="Waite C."/>
            <person name="Davies K."/>
            <person name="Grierson E."/>
            <person name="Laing W."/>
            <person name="Kirk R."/>
            <person name="Chen X."/>
            <person name="Wood M."/>
            <person name="Montefiori M."/>
            <person name="Brummell D."/>
            <person name="Schwinn K."/>
            <person name="Catanach A."/>
            <person name="Fullerton C."/>
            <person name="Li D."/>
            <person name="Meiyalaghan S."/>
            <person name="Nieuwenhuizen N."/>
            <person name="Read N."/>
            <person name="Prakash R."/>
            <person name="Hunter D."/>
            <person name="Zhang H."/>
            <person name="Mckenzie M."/>
            <person name="Knabel M."/>
            <person name="Harris A."/>
            <person name="Allan A."/>
            <person name="Chen A."/>
            <person name="Janssen B."/>
            <person name="Plunkett B."/>
            <person name="Dwamena C."/>
            <person name="Voogd C."/>
            <person name="Leif D."/>
            <person name="Lafferty D."/>
            <person name="Souleyre E."/>
            <person name="Varkonyi-Gasic E."/>
            <person name="Gambi F."/>
            <person name="Hanley J."/>
            <person name="Yao J.-L."/>
            <person name="Cheung J."/>
            <person name="David K."/>
            <person name="Warren B."/>
            <person name="Marsh K."/>
            <person name="Snowden K."/>
            <person name="Lin-Wang K."/>
            <person name="Brian L."/>
            <person name="Martinez-Sanchez M."/>
            <person name="Wang M."/>
            <person name="Ileperuma N."/>
            <person name="Macnee N."/>
            <person name="Campin R."/>
            <person name="Mcatee P."/>
            <person name="Drummond R."/>
            <person name="Espley R."/>
            <person name="Ireland H."/>
            <person name="Wu R."/>
            <person name="Atkinson R."/>
            <person name="Karunairetnam S."/>
            <person name="Bulley S."/>
            <person name="Chunkath S."/>
            <person name="Hanley Z."/>
            <person name="Storey R."/>
            <person name="Thrimawithana A."/>
            <person name="Thomson S."/>
            <person name="David C."/>
            <person name="Testolin R."/>
        </authorList>
    </citation>
    <scope>NUCLEOTIDE SEQUENCE [LARGE SCALE GENOMIC DNA]</scope>
    <source>
        <strain evidence="8">cv. Red5</strain>
        <tissue evidence="7">Young leaf</tissue>
    </source>
</reference>
<evidence type="ECO:0000313" key="8">
    <source>
        <dbReference type="Proteomes" id="UP000241394"/>
    </source>
</evidence>
<evidence type="ECO:0000256" key="5">
    <source>
        <dbReference type="ARBA" id="ARBA00023157"/>
    </source>
</evidence>
<evidence type="ECO:0000256" key="1">
    <source>
        <dbReference type="ARBA" id="ARBA00006722"/>
    </source>
</evidence>
<keyword evidence="2" id="KW-0929">Antimicrobial</keyword>
<dbReference type="OrthoDB" id="929415at2759"/>
<dbReference type="Proteomes" id="UP000241394">
    <property type="component" value="Chromosome LG26"/>
</dbReference>
<comment type="caution">
    <text evidence="7">The sequence shown here is derived from an EMBL/GenBank/DDBJ whole genome shotgun (WGS) entry which is preliminary data.</text>
</comment>
<dbReference type="OMA" id="QGPCSNF"/>
<feature type="chain" id="PRO_5015316734" evidence="6">
    <location>
        <begin position="31"/>
        <end position="77"/>
    </location>
</feature>
<dbReference type="Pfam" id="PF25052">
    <property type="entry name" value="AtDEF-like"/>
    <property type="match status" value="1"/>
</dbReference>
<dbReference type="Gene3D" id="3.30.30.10">
    <property type="entry name" value="Knottin, scorpion toxin-like"/>
    <property type="match status" value="1"/>
</dbReference>
<keyword evidence="5" id="KW-1015">Disulfide bond</keyword>
<dbReference type="GO" id="GO:0050832">
    <property type="term" value="P:defense response to fungus"/>
    <property type="evidence" value="ECO:0007669"/>
    <property type="project" value="UniProtKB-KW"/>
</dbReference>
<evidence type="ECO:0000256" key="2">
    <source>
        <dbReference type="ARBA" id="ARBA00022529"/>
    </source>
</evidence>
<feature type="signal peptide" evidence="6">
    <location>
        <begin position="1"/>
        <end position="30"/>
    </location>
</feature>
<evidence type="ECO:0000256" key="6">
    <source>
        <dbReference type="SAM" id="SignalP"/>
    </source>
</evidence>
<accession>A0A2R6PE78</accession>
<evidence type="ECO:0000256" key="4">
    <source>
        <dbReference type="ARBA" id="ARBA00022821"/>
    </source>
</evidence>
<dbReference type="InterPro" id="IPR036574">
    <property type="entry name" value="Scorpion_toxin-like_sf"/>
</dbReference>
<sequence length="77" mass="8311">MNTAKVYAIPTFLFIGLLFNALLLNTTAEAADWLFYQGPCSEFPDCNKNCISKGFPMGGKCVPPAPGKTHACYCVST</sequence>
<dbReference type="GO" id="GO:0031640">
    <property type="term" value="P:killing of cells of another organism"/>
    <property type="evidence" value="ECO:0007669"/>
    <property type="project" value="UniProtKB-KW"/>
</dbReference>
<name>A0A2R6PE78_ACTCC</name>